<comment type="caution">
    <text evidence="4">The sequence shown here is derived from an EMBL/GenBank/DDBJ whole genome shotgun (WGS) entry which is preliminary data.</text>
</comment>
<dbReference type="EMBL" id="VCAU01000132">
    <property type="protein sequence ID" value="KAF9884138.1"/>
    <property type="molecule type" value="Genomic_DNA"/>
</dbReference>
<organism evidence="4 5">
    <name type="scientific">Aspergillus nanangensis</name>
    <dbReference type="NCBI Taxonomy" id="2582783"/>
    <lineage>
        <taxon>Eukaryota</taxon>
        <taxon>Fungi</taxon>
        <taxon>Dikarya</taxon>
        <taxon>Ascomycota</taxon>
        <taxon>Pezizomycotina</taxon>
        <taxon>Eurotiomycetes</taxon>
        <taxon>Eurotiomycetidae</taxon>
        <taxon>Eurotiales</taxon>
        <taxon>Aspergillaceae</taxon>
        <taxon>Aspergillus</taxon>
        <taxon>Aspergillus subgen. Circumdati</taxon>
    </lineage>
</organism>
<evidence type="ECO:0000259" key="2">
    <source>
        <dbReference type="PROSITE" id="PS50172"/>
    </source>
</evidence>
<dbReference type="SUPFAM" id="SSF142921">
    <property type="entry name" value="WGR domain-like"/>
    <property type="match status" value="1"/>
</dbReference>
<accession>A0AAD4CD82</accession>
<dbReference type="PROSITE" id="PS51977">
    <property type="entry name" value="WGR"/>
    <property type="match status" value="1"/>
</dbReference>
<dbReference type="Gene3D" id="3.40.50.10190">
    <property type="entry name" value="BRCT domain"/>
    <property type="match status" value="1"/>
</dbReference>
<name>A0AAD4CD82_ASPNN</name>
<dbReference type="SUPFAM" id="SSF52113">
    <property type="entry name" value="BRCT domain"/>
    <property type="match status" value="1"/>
</dbReference>
<dbReference type="Proteomes" id="UP001194746">
    <property type="component" value="Unassembled WGS sequence"/>
</dbReference>
<evidence type="ECO:0000256" key="1">
    <source>
        <dbReference type="SAM" id="MobiDB-lite"/>
    </source>
</evidence>
<reference evidence="4" key="1">
    <citation type="journal article" date="2019" name="Beilstein J. Org. Chem.">
        <title>Nanangenines: drimane sesquiterpenoids as the dominant metabolite cohort of a novel Australian fungus, Aspergillus nanangensis.</title>
        <authorList>
            <person name="Lacey H.J."/>
            <person name="Gilchrist C.L.M."/>
            <person name="Crombie A."/>
            <person name="Kalaitzis J.A."/>
            <person name="Vuong D."/>
            <person name="Rutledge P.J."/>
            <person name="Turner P."/>
            <person name="Pitt J.I."/>
            <person name="Lacey E."/>
            <person name="Chooi Y.H."/>
            <person name="Piggott A.M."/>
        </authorList>
    </citation>
    <scope>NUCLEOTIDE SEQUENCE</scope>
    <source>
        <strain evidence="4">MST-FP2251</strain>
    </source>
</reference>
<feature type="compositionally biased region" description="Polar residues" evidence="1">
    <location>
        <begin position="268"/>
        <end position="282"/>
    </location>
</feature>
<gene>
    <name evidence="4" type="ORF">FE257_002259</name>
</gene>
<dbReference type="InterPro" id="IPR036930">
    <property type="entry name" value="WGR_dom_sf"/>
</dbReference>
<evidence type="ECO:0000259" key="3">
    <source>
        <dbReference type="PROSITE" id="PS51977"/>
    </source>
</evidence>
<dbReference type="InterPro" id="IPR001357">
    <property type="entry name" value="BRCT_dom"/>
</dbReference>
<dbReference type="CDD" id="cd00027">
    <property type="entry name" value="BRCT"/>
    <property type="match status" value="1"/>
</dbReference>
<dbReference type="InterPro" id="IPR008893">
    <property type="entry name" value="WGR_domain"/>
</dbReference>
<protein>
    <recommendedName>
        <fullName evidence="6">BRCT domain protein</fullName>
    </recommendedName>
</protein>
<dbReference type="AlphaFoldDB" id="A0AAD4CD82"/>
<evidence type="ECO:0000313" key="5">
    <source>
        <dbReference type="Proteomes" id="UP001194746"/>
    </source>
</evidence>
<evidence type="ECO:0008006" key="6">
    <source>
        <dbReference type="Google" id="ProtNLM"/>
    </source>
</evidence>
<feature type="domain" description="WGR" evidence="3">
    <location>
        <begin position="132"/>
        <end position="232"/>
    </location>
</feature>
<dbReference type="PROSITE" id="PS50172">
    <property type="entry name" value="BRCT"/>
    <property type="match status" value="1"/>
</dbReference>
<feature type="region of interest" description="Disordered" evidence="1">
    <location>
        <begin position="261"/>
        <end position="282"/>
    </location>
</feature>
<keyword evidence="5" id="KW-1185">Reference proteome</keyword>
<sequence length="282" mass="31798">MGKTLHKVHAACVGRIPNCDKVPQWLRANGGQYSKTIDQNLTHLITTKEAYKNNVEAVQTAERLWGIKIVSYEWLEDSLMSKSRAPKREGPYLWKNILKVENKPGKADGVKKGAKREAKVTKRRKINVNATDYHIYSPTDTGRNFSVTLARYLPSKTSREKFHLELYESNSKPHVYTAHARYSRIGKSYTEILAPRGSTLDVASSAFEQFFETKSGKKWENRLDGTAPPLKTDDNGNILALHEGWFSYDNAPTLLSVFLRQEQESGVDGSNHSENPQGPSDS</sequence>
<proteinExistence type="predicted"/>
<dbReference type="Pfam" id="PF00533">
    <property type="entry name" value="BRCT"/>
    <property type="match status" value="1"/>
</dbReference>
<feature type="domain" description="BRCT" evidence="2">
    <location>
        <begin position="26"/>
        <end position="92"/>
    </location>
</feature>
<dbReference type="InterPro" id="IPR036420">
    <property type="entry name" value="BRCT_dom_sf"/>
</dbReference>
<reference evidence="4" key="2">
    <citation type="submission" date="2020-02" db="EMBL/GenBank/DDBJ databases">
        <authorList>
            <person name="Gilchrist C.L.M."/>
            <person name="Chooi Y.-H."/>
        </authorList>
    </citation>
    <scope>NUCLEOTIDE SEQUENCE</scope>
    <source>
        <strain evidence="4">MST-FP2251</strain>
    </source>
</reference>
<evidence type="ECO:0000313" key="4">
    <source>
        <dbReference type="EMBL" id="KAF9884138.1"/>
    </source>
</evidence>